<dbReference type="PROSITE" id="PS51012">
    <property type="entry name" value="ABC_TM2"/>
    <property type="match status" value="1"/>
</dbReference>
<feature type="transmembrane region" description="Helical" evidence="8">
    <location>
        <begin position="187"/>
        <end position="208"/>
    </location>
</feature>
<dbReference type="GO" id="GO:0140359">
    <property type="term" value="F:ABC-type transporter activity"/>
    <property type="evidence" value="ECO:0007669"/>
    <property type="project" value="InterPro"/>
</dbReference>
<keyword evidence="4" id="KW-1003">Cell membrane</keyword>
<evidence type="ECO:0000256" key="5">
    <source>
        <dbReference type="ARBA" id="ARBA00022692"/>
    </source>
</evidence>
<comment type="subcellular location">
    <subcellularLocation>
        <location evidence="1">Cell membrane</location>
        <topology evidence="1">Multi-pass membrane protein</topology>
    </subcellularLocation>
</comment>
<dbReference type="PANTHER" id="PTHR30294:SF29">
    <property type="entry name" value="MULTIDRUG ABC TRANSPORTER PERMEASE YBHS-RELATED"/>
    <property type="match status" value="1"/>
</dbReference>
<feature type="transmembrane region" description="Helical" evidence="8">
    <location>
        <begin position="296"/>
        <end position="315"/>
    </location>
</feature>
<organism evidence="10 11">
    <name type="scientific">Candidatus Nitrospira nitrificans</name>
    <dbReference type="NCBI Taxonomy" id="1742973"/>
    <lineage>
        <taxon>Bacteria</taxon>
        <taxon>Pseudomonadati</taxon>
        <taxon>Nitrospirota</taxon>
        <taxon>Nitrospiria</taxon>
        <taxon>Nitrospirales</taxon>
        <taxon>Nitrospiraceae</taxon>
        <taxon>Nitrospira</taxon>
    </lineage>
</organism>
<reference evidence="11" key="1">
    <citation type="submission" date="2015-10" db="EMBL/GenBank/DDBJ databases">
        <authorList>
            <person name="Luecker S."/>
            <person name="Luecker S."/>
        </authorList>
    </citation>
    <scope>NUCLEOTIDE SEQUENCE [LARGE SCALE GENOMIC DNA]</scope>
</reference>
<evidence type="ECO:0000259" key="9">
    <source>
        <dbReference type="PROSITE" id="PS51012"/>
    </source>
</evidence>
<evidence type="ECO:0000313" key="11">
    <source>
        <dbReference type="Proteomes" id="UP000198736"/>
    </source>
</evidence>
<evidence type="ECO:0000256" key="1">
    <source>
        <dbReference type="ARBA" id="ARBA00004651"/>
    </source>
</evidence>
<dbReference type="GO" id="GO:0005886">
    <property type="term" value="C:plasma membrane"/>
    <property type="evidence" value="ECO:0007669"/>
    <property type="project" value="UniProtKB-SubCell"/>
</dbReference>
<dbReference type="Gene3D" id="3.40.1710.10">
    <property type="entry name" value="abc type-2 transporter like domain"/>
    <property type="match status" value="1"/>
</dbReference>
<evidence type="ECO:0000256" key="8">
    <source>
        <dbReference type="SAM" id="Phobius"/>
    </source>
</evidence>
<evidence type="ECO:0000313" key="10">
    <source>
        <dbReference type="EMBL" id="CUS32543.1"/>
    </source>
</evidence>
<dbReference type="InterPro" id="IPR013525">
    <property type="entry name" value="ABC2_TM"/>
</dbReference>
<proteinExistence type="inferred from homology"/>
<dbReference type="Pfam" id="PF12698">
    <property type="entry name" value="ABC2_membrane_3"/>
    <property type="match status" value="1"/>
</dbReference>
<keyword evidence="6 8" id="KW-1133">Transmembrane helix</keyword>
<sequence>MNARSAFSGSRFWAIVVKEFIQMRRDRVTFGMIVGIPLIQLVLFGFAINADPKHLPTAVLLADHGPHGRSILQAIRNSDYFEFVRMVATQQEADNVLARGEAQFVVNIPQNFSRDVLRGERPAILVEADATDPAATSNAIGSLRRLMTTALQRDLTGPLAYLAGTDDPIDLRVHARYNPEAITQYNIVPGLMGVVLTMTMVMITGLAITRERERGTMENLLSMPTRPFEVMIGKVLPYVLVGYIQVILILLASHLLFSVPVYGNVPMLFVSALVFIVANLAMGITFSTLAQNQLQAVQLSFFFFLPSLLLSGFMFPFRGMPQWAQSIGEVLPLTHFLRIVRGVMLKGNGVEEVALQLWPIALFAVVVLAIGVKRYRQTLD</sequence>
<feature type="transmembrane region" description="Helical" evidence="8">
    <location>
        <begin position="353"/>
        <end position="372"/>
    </location>
</feature>
<evidence type="ECO:0000256" key="3">
    <source>
        <dbReference type="ARBA" id="ARBA00022448"/>
    </source>
</evidence>
<feature type="transmembrane region" description="Helical" evidence="8">
    <location>
        <begin position="28"/>
        <end position="48"/>
    </location>
</feature>
<dbReference type="InterPro" id="IPR047817">
    <property type="entry name" value="ABC2_TM_bact-type"/>
</dbReference>
<evidence type="ECO:0000256" key="6">
    <source>
        <dbReference type="ARBA" id="ARBA00022989"/>
    </source>
</evidence>
<evidence type="ECO:0000256" key="7">
    <source>
        <dbReference type="ARBA" id="ARBA00023136"/>
    </source>
</evidence>
<evidence type="ECO:0000256" key="2">
    <source>
        <dbReference type="ARBA" id="ARBA00007783"/>
    </source>
</evidence>
<protein>
    <submittedName>
        <fullName evidence="10">ABC-type multidrug transport system, permease component</fullName>
    </submittedName>
</protein>
<keyword evidence="11" id="KW-1185">Reference proteome</keyword>
<dbReference type="STRING" id="1742973.COMA2_100174"/>
<dbReference type="RefSeq" id="WP_090894467.1">
    <property type="nucleotide sequence ID" value="NZ_CZPZ01000002.1"/>
</dbReference>
<dbReference type="Proteomes" id="UP000198736">
    <property type="component" value="Unassembled WGS sequence"/>
</dbReference>
<keyword evidence="3" id="KW-0813">Transport</keyword>
<comment type="similarity">
    <text evidence="2">Belongs to the ABC-2 integral membrane protein family.</text>
</comment>
<name>A0A0S4L5Q6_9BACT</name>
<feature type="transmembrane region" description="Helical" evidence="8">
    <location>
        <begin position="269"/>
        <end position="289"/>
    </location>
</feature>
<dbReference type="EMBL" id="CZPZ01000002">
    <property type="protein sequence ID" value="CUS32543.1"/>
    <property type="molecule type" value="Genomic_DNA"/>
</dbReference>
<dbReference type="OrthoDB" id="9808686at2"/>
<dbReference type="PANTHER" id="PTHR30294">
    <property type="entry name" value="MEMBRANE COMPONENT OF ABC TRANSPORTER YHHJ-RELATED"/>
    <property type="match status" value="1"/>
</dbReference>
<feature type="transmembrane region" description="Helical" evidence="8">
    <location>
        <begin position="235"/>
        <end position="257"/>
    </location>
</feature>
<accession>A0A0S4L5Q6</accession>
<feature type="domain" description="ABC transmembrane type-2" evidence="9">
    <location>
        <begin position="149"/>
        <end position="378"/>
    </location>
</feature>
<dbReference type="AlphaFoldDB" id="A0A0S4L5Q6"/>
<evidence type="ECO:0000256" key="4">
    <source>
        <dbReference type="ARBA" id="ARBA00022475"/>
    </source>
</evidence>
<gene>
    <name evidence="10" type="ORF">COMA2_100174</name>
</gene>
<keyword evidence="5 8" id="KW-0812">Transmembrane</keyword>
<keyword evidence="7 8" id="KW-0472">Membrane</keyword>
<dbReference type="InterPro" id="IPR051449">
    <property type="entry name" value="ABC-2_transporter_component"/>
</dbReference>